<keyword evidence="3" id="KW-0677">Repeat</keyword>
<dbReference type="SMART" id="SM00355">
    <property type="entry name" value="ZnF_C2H2"/>
    <property type="match status" value="5"/>
</dbReference>
<evidence type="ECO:0000256" key="5">
    <source>
        <dbReference type="ARBA" id="ARBA00022833"/>
    </source>
</evidence>
<feature type="domain" description="C2H2-type" evidence="8">
    <location>
        <begin position="279"/>
        <end position="300"/>
    </location>
</feature>
<dbReference type="PANTHER" id="PTHR24404:SF114">
    <property type="entry name" value="KLUMPFUSS, ISOFORM B-RELATED"/>
    <property type="match status" value="1"/>
</dbReference>
<dbReference type="GO" id="GO:0000978">
    <property type="term" value="F:RNA polymerase II cis-regulatory region sequence-specific DNA binding"/>
    <property type="evidence" value="ECO:0007669"/>
    <property type="project" value="TreeGrafter"/>
</dbReference>
<dbReference type="GO" id="GO:0005634">
    <property type="term" value="C:nucleus"/>
    <property type="evidence" value="ECO:0007669"/>
    <property type="project" value="UniProtKB-SubCell"/>
</dbReference>
<feature type="region of interest" description="Disordered" evidence="7">
    <location>
        <begin position="581"/>
        <end position="606"/>
    </location>
</feature>
<keyword evidence="4" id="KW-0863">Zinc-finger</keyword>
<gene>
    <name evidence="9" type="ORF">PENTCL1PPCAC_20769</name>
</gene>
<reference evidence="9" key="1">
    <citation type="submission" date="2023-10" db="EMBL/GenBank/DDBJ databases">
        <title>Genome assembly of Pristionchus species.</title>
        <authorList>
            <person name="Yoshida K."/>
            <person name="Sommer R.J."/>
        </authorList>
    </citation>
    <scope>NUCLEOTIDE SEQUENCE</scope>
    <source>
        <strain evidence="9">RS0144</strain>
    </source>
</reference>
<evidence type="ECO:0000256" key="7">
    <source>
        <dbReference type="SAM" id="MobiDB-lite"/>
    </source>
</evidence>
<name>A0AAV5TVS5_9BILA</name>
<dbReference type="GO" id="GO:0008270">
    <property type="term" value="F:zinc ion binding"/>
    <property type="evidence" value="ECO:0007669"/>
    <property type="project" value="UniProtKB-KW"/>
</dbReference>
<feature type="region of interest" description="Disordered" evidence="7">
    <location>
        <begin position="61"/>
        <end position="114"/>
    </location>
</feature>
<dbReference type="Proteomes" id="UP001432027">
    <property type="component" value="Unassembled WGS sequence"/>
</dbReference>
<organism evidence="9 10">
    <name type="scientific">Pristionchus entomophagus</name>
    <dbReference type="NCBI Taxonomy" id="358040"/>
    <lineage>
        <taxon>Eukaryota</taxon>
        <taxon>Metazoa</taxon>
        <taxon>Ecdysozoa</taxon>
        <taxon>Nematoda</taxon>
        <taxon>Chromadorea</taxon>
        <taxon>Rhabditida</taxon>
        <taxon>Rhabditina</taxon>
        <taxon>Diplogasteromorpha</taxon>
        <taxon>Diplogasteroidea</taxon>
        <taxon>Neodiplogasteridae</taxon>
        <taxon>Pristionchus</taxon>
    </lineage>
</organism>
<feature type="compositionally biased region" description="Low complexity" evidence="7">
    <location>
        <begin position="62"/>
        <end position="73"/>
    </location>
</feature>
<protein>
    <recommendedName>
        <fullName evidence="8">C2H2-type domain-containing protein</fullName>
    </recommendedName>
</protein>
<accession>A0AAV5TVS5</accession>
<evidence type="ECO:0000313" key="9">
    <source>
        <dbReference type="EMBL" id="GMS98594.1"/>
    </source>
</evidence>
<dbReference type="EMBL" id="BTSX01000005">
    <property type="protein sequence ID" value="GMS98594.1"/>
    <property type="molecule type" value="Genomic_DNA"/>
</dbReference>
<dbReference type="PROSITE" id="PS00028">
    <property type="entry name" value="ZINC_FINGER_C2H2_1"/>
    <property type="match status" value="3"/>
</dbReference>
<keyword evidence="2" id="KW-0479">Metal-binding</keyword>
<sequence length="720" mass="81227">LEMMDDVIELEDSDDELAIIEDESTSSSKNNVGASISIVNSVPLDLNSILGGAPLVARKTPASAAGQTTSSAGRFQSSRPTPYQRPLTATVRLAHNGAGGGQPIRSSTAVTHTTSYQPLPRQQQFAAHHHYPTPGRPLNGVQNGHAAMNRNGGRQDEVMKMRLQMAHNGSYQRVPPRDLVSVRTSAPVMAVEVSAERLKNYAFDAERVGAERTDNSKKGSPDGVMSGQRFRCTYDKCNALIFGNVNFMNHVWSHVAVWKPTDEEIVEKGRTDVDALSSCPQCLARFEYPYQMQIHYTRAHSRLKQAVSGNTCMICEKEVTSLKHHLAMHHPRDAPYRCPVCTYKCNLRMHLYDHFCRRHSHHTTLMCPFCSYFKVVEVPQTKNKSRLHVIKCREFTSHMRRHEIVSDKFKDINRLNPEVSDMVVFNPQEAATNKRRTACDKCAQCFTKPEDRLVHIKEMHKPLNSNYTCRNRLMDTKERRPSELMFIAKGEHAMCAECKKKRPEERNKKCAACARRVFSIDGIAHKNVAFSDNVVRGVYGLATASVVRGRCVCGFGSTSGNLLAAHFIACRRLLKVMLKKGKEGGGGGEEKREKRDPTKEEEKQETEELALFAIKAECEPADLETMRSKLESLQSEIEQAVVERIRSRDAPPAPVQSKKTANNKWIPIKDPDAIDQLQERINSIKFEPEAMTFRARISRNDMSQSEKQFKELMAKREEED</sequence>
<evidence type="ECO:0000259" key="8">
    <source>
        <dbReference type="PROSITE" id="PS00028"/>
    </source>
</evidence>
<feature type="non-terminal residue" evidence="9">
    <location>
        <position position="1"/>
    </location>
</feature>
<evidence type="ECO:0000256" key="6">
    <source>
        <dbReference type="ARBA" id="ARBA00023242"/>
    </source>
</evidence>
<dbReference type="InterPro" id="IPR050589">
    <property type="entry name" value="Ikaros_C2H2-ZF"/>
</dbReference>
<keyword evidence="6" id="KW-0539">Nucleus</keyword>
<comment type="subcellular location">
    <subcellularLocation>
        <location evidence="1">Nucleus</location>
    </subcellularLocation>
</comment>
<feature type="compositionally biased region" description="Basic and acidic residues" evidence="7">
    <location>
        <begin position="581"/>
        <end position="602"/>
    </location>
</feature>
<evidence type="ECO:0000256" key="1">
    <source>
        <dbReference type="ARBA" id="ARBA00004123"/>
    </source>
</evidence>
<dbReference type="PANTHER" id="PTHR24404">
    <property type="entry name" value="ZINC FINGER PROTEIN"/>
    <property type="match status" value="1"/>
</dbReference>
<feature type="compositionally biased region" description="Polar residues" evidence="7">
    <location>
        <begin position="104"/>
        <end position="114"/>
    </location>
</feature>
<comment type="caution">
    <text evidence="9">The sequence shown here is derived from an EMBL/GenBank/DDBJ whole genome shotgun (WGS) entry which is preliminary data.</text>
</comment>
<feature type="compositionally biased region" description="Basic and acidic residues" evidence="7">
    <location>
        <begin position="707"/>
        <end position="720"/>
    </location>
</feature>
<feature type="domain" description="C2H2-type" evidence="8">
    <location>
        <begin position="439"/>
        <end position="460"/>
    </location>
</feature>
<keyword evidence="10" id="KW-1185">Reference proteome</keyword>
<dbReference type="GO" id="GO:0006357">
    <property type="term" value="P:regulation of transcription by RNA polymerase II"/>
    <property type="evidence" value="ECO:0007669"/>
    <property type="project" value="TreeGrafter"/>
</dbReference>
<evidence type="ECO:0000256" key="3">
    <source>
        <dbReference type="ARBA" id="ARBA00022737"/>
    </source>
</evidence>
<proteinExistence type="predicted"/>
<dbReference type="GO" id="GO:0003700">
    <property type="term" value="F:DNA-binding transcription factor activity"/>
    <property type="evidence" value="ECO:0007669"/>
    <property type="project" value="TreeGrafter"/>
</dbReference>
<dbReference type="AlphaFoldDB" id="A0AAV5TVS5"/>
<evidence type="ECO:0000313" key="10">
    <source>
        <dbReference type="Proteomes" id="UP001432027"/>
    </source>
</evidence>
<feature type="region of interest" description="Disordered" evidence="7">
    <location>
        <begin position="698"/>
        <end position="720"/>
    </location>
</feature>
<evidence type="ECO:0000256" key="4">
    <source>
        <dbReference type="ARBA" id="ARBA00022771"/>
    </source>
</evidence>
<dbReference type="InterPro" id="IPR013087">
    <property type="entry name" value="Znf_C2H2_type"/>
</dbReference>
<keyword evidence="5" id="KW-0862">Zinc</keyword>
<feature type="domain" description="C2H2-type" evidence="8">
    <location>
        <begin position="338"/>
        <end position="359"/>
    </location>
</feature>
<evidence type="ECO:0000256" key="2">
    <source>
        <dbReference type="ARBA" id="ARBA00022723"/>
    </source>
</evidence>